<evidence type="ECO:0008006" key="2">
    <source>
        <dbReference type="Google" id="ProtNLM"/>
    </source>
</evidence>
<evidence type="ECO:0000313" key="1">
    <source>
        <dbReference type="EMBL" id="TYQ07660.1"/>
    </source>
</evidence>
<reference evidence="1" key="1">
    <citation type="submission" date="2019-07" db="EMBL/GenBank/DDBJ databases">
        <title>Genomic Encyclopedia of Type Strains, Phase IV (KMG-IV): sequencing the most valuable type-strain genomes for metagenomic binning, comparative biology and taxonomic classification.</title>
        <authorList>
            <person name="Goeker M."/>
        </authorList>
    </citation>
    <scope>NUCLEOTIDE SEQUENCE</scope>
    <source>
        <strain evidence="1">DSM 44596</strain>
    </source>
</reference>
<dbReference type="AlphaFoldDB" id="A0A652YW03"/>
<comment type="caution">
    <text evidence="1">The sequence shown here is derived from an EMBL/GenBank/DDBJ whole genome shotgun (WGS) entry which is preliminary data.</text>
</comment>
<name>A0A652YW03_NOCGL</name>
<dbReference type="EMBL" id="VNIQ01000001">
    <property type="protein sequence ID" value="TYQ07660.1"/>
    <property type="molecule type" value="Genomic_DNA"/>
</dbReference>
<dbReference type="PROSITE" id="PS51257">
    <property type="entry name" value="PROKAR_LIPOPROTEIN"/>
    <property type="match status" value="1"/>
</dbReference>
<proteinExistence type="predicted"/>
<sequence length="132" mass="14180">MAKRFVFAGVLSFALLTVGCSGESTPTAAEDPVGTLKSAAEEWATSFYSGDASAAYALFIRECQEKFSEEEFKAFSDVAQATPRTVTDVTAEADSGKGTVGISFAEETDFDTNMPWVLVDGDWKTSDCAMRE</sequence>
<organism evidence="1">
    <name type="scientific">Nocardia globerula</name>
    <dbReference type="NCBI Taxonomy" id="1818"/>
    <lineage>
        <taxon>Bacteria</taxon>
        <taxon>Bacillati</taxon>
        <taxon>Actinomycetota</taxon>
        <taxon>Actinomycetes</taxon>
        <taxon>Mycobacteriales</taxon>
        <taxon>Nocardiaceae</taxon>
        <taxon>Nocardia</taxon>
    </lineage>
</organism>
<protein>
    <recommendedName>
        <fullName evidence="2">DUF4878 domain-containing protein</fullName>
    </recommendedName>
</protein>
<gene>
    <name evidence="1" type="ORF">FNL38_10124</name>
</gene>
<accession>A0A652YW03</accession>